<dbReference type="PROSITE" id="PS50844">
    <property type="entry name" value="AFP_LIKE"/>
    <property type="match status" value="1"/>
</dbReference>
<dbReference type="OrthoDB" id="9781701at2"/>
<dbReference type="Gene3D" id="3.20.20.70">
    <property type="entry name" value="Aldolase class I"/>
    <property type="match status" value="1"/>
</dbReference>
<protein>
    <submittedName>
        <fullName evidence="2">N-acetylneuraminate synthase</fullName>
    </submittedName>
</protein>
<evidence type="ECO:0000259" key="1">
    <source>
        <dbReference type="PROSITE" id="PS50844"/>
    </source>
</evidence>
<proteinExistence type="predicted"/>
<dbReference type="InterPro" id="IPR036732">
    <property type="entry name" value="AFP_Neu5c_C_sf"/>
</dbReference>
<dbReference type="InterPro" id="IPR057736">
    <property type="entry name" value="SAF_PseI/NeuA/NeuB"/>
</dbReference>
<accession>A0A562ZKD6</accession>
<dbReference type="InterPro" id="IPR006190">
    <property type="entry name" value="SAF_AFP_Neu5Ac"/>
</dbReference>
<gene>
    <name evidence="2" type="ORF">FN976_21410</name>
</gene>
<dbReference type="PANTHER" id="PTHR42966:SF1">
    <property type="entry name" value="SIALIC ACID SYNTHASE"/>
    <property type="match status" value="1"/>
</dbReference>
<evidence type="ECO:0000313" key="2">
    <source>
        <dbReference type="EMBL" id="TWO68953.1"/>
    </source>
</evidence>
<dbReference type="PANTHER" id="PTHR42966">
    <property type="entry name" value="N-ACETYLNEURAMINATE SYNTHASE"/>
    <property type="match status" value="1"/>
</dbReference>
<dbReference type="InterPro" id="IPR013974">
    <property type="entry name" value="SAF"/>
</dbReference>
<feature type="domain" description="AFP-like" evidence="1">
    <location>
        <begin position="293"/>
        <end position="351"/>
    </location>
</feature>
<dbReference type="SMART" id="SM00858">
    <property type="entry name" value="SAF"/>
    <property type="match status" value="1"/>
</dbReference>
<dbReference type="GO" id="GO:0047444">
    <property type="term" value="F:N-acylneuraminate-9-phosphate synthase activity"/>
    <property type="evidence" value="ECO:0007669"/>
    <property type="project" value="TreeGrafter"/>
</dbReference>
<dbReference type="Gene3D" id="3.90.1210.10">
    <property type="entry name" value="Antifreeze-like/N-acetylneuraminic acid synthase C-terminal domain"/>
    <property type="match status" value="1"/>
</dbReference>
<dbReference type="EMBL" id="VOBQ01000017">
    <property type="protein sequence ID" value="TWO68953.1"/>
    <property type="molecule type" value="Genomic_DNA"/>
</dbReference>
<dbReference type="InterPro" id="IPR051690">
    <property type="entry name" value="PseI-like"/>
</dbReference>
<dbReference type="SUPFAM" id="SSF51569">
    <property type="entry name" value="Aldolase"/>
    <property type="match status" value="1"/>
</dbReference>
<comment type="caution">
    <text evidence="2">The sequence shown here is derived from an EMBL/GenBank/DDBJ whole genome shotgun (WGS) entry which is preliminary data.</text>
</comment>
<keyword evidence="3" id="KW-1185">Reference proteome</keyword>
<dbReference type="InterPro" id="IPR013785">
    <property type="entry name" value="Aldolase_TIM"/>
</dbReference>
<dbReference type="SUPFAM" id="SSF51269">
    <property type="entry name" value="AFP III-like domain"/>
    <property type="match status" value="1"/>
</dbReference>
<dbReference type="InterPro" id="IPR013132">
    <property type="entry name" value="PseI/NeuA/B-like_N"/>
</dbReference>
<dbReference type="GO" id="GO:0016051">
    <property type="term" value="P:carbohydrate biosynthetic process"/>
    <property type="evidence" value="ECO:0007669"/>
    <property type="project" value="InterPro"/>
</dbReference>
<dbReference type="Pfam" id="PF08666">
    <property type="entry name" value="SAF"/>
    <property type="match status" value="1"/>
</dbReference>
<dbReference type="RefSeq" id="WP_145895105.1">
    <property type="nucleotide sequence ID" value="NZ_VOBQ01000017.1"/>
</dbReference>
<dbReference type="Pfam" id="PF03102">
    <property type="entry name" value="NeuB"/>
    <property type="match status" value="1"/>
</dbReference>
<reference evidence="2 3" key="1">
    <citation type="submission" date="2019-07" db="EMBL/GenBank/DDBJ databases">
        <title>Caenimonas sedimenti sp. nov., isolated from activated sludge.</title>
        <authorList>
            <person name="Xu J."/>
        </authorList>
    </citation>
    <scope>NUCLEOTIDE SEQUENCE [LARGE SCALE GENOMIC DNA]</scope>
    <source>
        <strain evidence="2 3">HX-9-20</strain>
    </source>
</reference>
<dbReference type="Proteomes" id="UP000318199">
    <property type="component" value="Unassembled WGS sequence"/>
</dbReference>
<dbReference type="CDD" id="cd11615">
    <property type="entry name" value="SAF_NeuB_like"/>
    <property type="match status" value="1"/>
</dbReference>
<name>A0A562ZKD6_9BURK</name>
<organism evidence="2 3">
    <name type="scientific">Caenimonas sedimenti</name>
    <dbReference type="NCBI Taxonomy" id="2596921"/>
    <lineage>
        <taxon>Bacteria</taxon>
        <taxon>Pseudomonadati</taxon>
        <taxon>Pseudomonadota</taxon>
        <taxon>Betaproteobacteria</taxon>
        <taxon>Burkholderiales</taxon>
        <taxon>Comamonadaceae</taxon>
        <taxon>Caenimonas</taxon>
    </lineage>
</organism>
<sequence length="351" mass="37396">MDEVRAGPRRIGRGQPCLIAAEVGINHNGDLDLALRSIDAAAAAGADAVKFQNYRTEDFLSDETLQYSYRSGGREVRESQFAMFKRCELRPGMLAQLKARCDARGVLFFSTPTGAEGIRELVDLGAPLIKNGSDLLTHIDVVRAMARSGLTTVLSTGMATLAEVDAAVRLFRAEGGRELVLLHCTSSYPTPPDQVNLRRMATLRSAFGCPVGFSDHSEGVAAATAAVALGACFVEKHFTLDRTLPGPDHWFSCDPDGFAALVHGIRTAEAALGDSMPGPTAAEAEGREQFRLSCTTAQALPAGTRLGEAHIAFRRPGTGIAPEARAALIGQVLRQDLPAGTTLTWEHFGHG</sequence>
<dbReference type="AlphaFoldDB" id="A0A562ZKD6"/>
<evidence type="ECO:0000313" key="3">
    <source>
        <dbReference type="Proteomes" id="UP000318199"/>
    </source>
</evidence>